<dbReference type="Pfam" id="PF01546">
    <property type="entry name" value="Peptidase_M20"/>
    <property type="match status" value="1"/>
</dbReference>
<dbReference type="OrthoDB" id="9776731at2"/>
<dbReference type="PIRSF" id="PIRSF005962">
    <property type="entry name" value="Pept_M20D_amidohydro"/>
    <property type="match status" value="1"/>
</dbReference>
<dbReference type="InterPro" id="IPR011650">
    <property type="entry name" value="Peptidase_M20_dimer"/>
</dbReference>
<feature type="binding site" evidence="1">
    <location>
        <position position="133"/>
    </location>
    <ligand>
        <name>Mn(2+)</name>
        <dbReference type="ChEBI" id="CHEBI:29035"/>
        <label>2</label>
    </ligand>
</feature>
<dbReference type="EMBL" id="QRMS01000003">
    <property type="protein sequence ID" value="RHJ87113.1"/>
    <property type="molecule type" value="Genomic_DNA"/>
</dbReference>
<evidence type="ECO:0000313" key="3">
    <source>
        <dbReference type="EMBL" id="RHJ87113.1"/>
    </source>
</evidence>
<dbReference type="CDD" id="cd03886">
    <property type="entry name" value="M20_Acy1"/>
    <property type="match status" value="1"/>
</dbReference>
<organism evidence="3 4">
    <name type="scientific">Emergencia timonensis</name>
    <dbReference type="NCBI Taxonomy" id="1776384"/>
    <lineage>
        <taxon>Bacteria</taxon>
        <taxon>Bacillati</taxon>
        <taxon>Bacillota</taxon>
        <taxon>Clostridia</taxon>
        <taxon>Peptostreptococcales</taxon>
        <taxon>Anaerovoracaceae</taxon>
        <taxon>Emergencia</taxon>
    </lineage>
</organism>
<feature type="domain" description="Peptidase M20 dimerisation" evidence="2">
    <location>
        <begin position="188"/>
        <end position="284"/>
    </location>
</feature>
<keyword evidence="4" id="KW-1185">Reference proteome</keyword>
<feature type="binding site" evidence="1">
    <location>
        <position position="99"/>
    </location>
    <ligand>
        <name>Mn(2+)</name>
        <dbReference type="ChEBI" id="CHEBI:29035"/>
        <label>2</label>
    </ligand>
</feature>
<comment type="cofactor">
    <cofactor evidence="1">
        <name>Mn(2+)</name>
        <dbReference type="ChEBI" id="CHEBI:29035"/>
    </cofactor>
    <text evidence="1">The Mn(2+) ion enhances activity.</text>
</comment>
<dbReference type="PANTHER" id="PTHR11014">
    <property type="entry name" value="PEPTIDASE M20 FAMILY MEMBER"/>
    <property type="match status" value="1"/>
</dbReference>
<keyword evidence="1" id="KW-0464">Manganese</keyword>
<gene>
    <name evidence="3" type="ORF">DW099_10420</name>
</gene>
<reference evidence="3 4" key="1">
    <citation type="submission" date="2018-08" db="EMBL/GenBank/DDBJ databases">
        <title>A genome reference for cultivated species of the human gut microbiota.</title>
        <authorList>
            <person name="Zou Y."/>
            <person name="Xue W."/>
            <person name="Luo G."/>
        </authorList>
    </citation>
    <scope>NUCLEOTIDE SEQUENCE [LARGE SCALE GENOMIC DNA]</scope>
    <source>
        <strain evidence="3 4">AM07-24</strain>
    </source>
</reference>
<dbReference type="SUPFAM" id="SSF53187">
    <property type="entry name" value="Zn-dependent exopeptidases"/>
    <property type="match status" value="1"/>
</dbReference>
<dbReference type="PANTHER" id="PTHR11014:SF63">
    <property type="entry name" value="METALLOPEPTIDASE, PUTATIVE (AFU_ORTHOLOGUE AFUA_6G09600)-RELATED"/>
    <property type="match status" value="1"/>
</dbReference>
<name>A0A415E0J5_9FIRM</name>
<dbReference type="SUPFAM" id="SSF55031">
    <property type="entry name" value="Bacterial exopeptidase dimerisation domain"/>
    <property type="match status" value="1"/>
</dbReference>
<keyword evidence="1" id="KW-0479">Metal-binding</keyword>
<dbReference type="GO" id="GO:0046872">
    <property type="term" value="F:metal ion binding"/>
    <property type="evidence" value="ECO:0007669"/>
    <property type="project" value="UniProtKB-KW"/>
</dbReference>
<dbReference type="InterPro" id="IPR017439">
    <property type="entry name" value="Amidohydrolase"/>
</dbReference>
<dbReference type="AlphaFoldDB" id="A0A415E0J5"/>
<dbReference type="NCBIfam" id="TIGR01891">
    <property type="entry name" value="amidohydrolases"/>
    <property type="match status" value="1"/>
</dbReference>
<dbReference type="Pfam" id="PF07687">
    <property type="entry name" value="M20_dimer"/>
    <property type="match status" value="1"/>
</dbReference>
<sequence>MNLFLKEAFAMKDNIIENRRYIHENAELGFDLPKTRAFVIKQLTSLGYAPILLGEGITCTIGSGQPVILLRADMDALPQTETSGLDFACQTGACHSCGHDAHTAMLLAAAALLRKHADLLKGTVKLMFQAGEETLLGSRKMLDAGILDYPKVDAAMALHMNFGPCGDYDMHAGSLAYSAHTMMPSADEFRITIKGKASHGSTPYLGVSAASAAANIVVALQQLISLEIPCDEPVILSIGKLTSGTASNIIPEEAEIMGSFRAFTRENREYLRRRLPEVATSIAESWRANAKAEFLGGVAPNINDPDLAKEMAGYCSQIMEKVQVIPPVKGSEDFANLCEYVPTFFANVCAGSIDEGYAYSMHNPSARLDENALPYGSAVYAFCAVKWLENHSIAQRENESGKELL</sequence>
<comment type="caution">
    <text evidence="3">The sequence shown here is derived from an EMBL/GenBank/DDBJ whole genome shotgun (WGS) entry which is preliminary data.</text>
</comment>
<feature type="binding site" evidence="1">
    <location>
        <position position="362"/>
    </location>
    <ligand>
        <name>Mn(2+)</name>
        <dbReference type="ChEBI" id="CHEBI:29035"/>
        <label>2</label>
    </ligand>
</feature>
<dbReference type="STRING" id="1776384.GCA_900086585_00564"/>
<dbReference type="Gene3D" id="3.40.630.10">
    <property type="entry name" value="Zn peptidases"/>
    <property type="match status" value="1"/>
</dbReference>
<proteinExistence type="predicted"/>
<evidence type="ECO:0000256" key="1">
    <source>
        <dbReference type="PIRSR" id="PIRSR005962-1"/>
    </source>
</evidence>
<dbReference type="InterPro" id="IPR002933">
    <property type="entry name" value="Peptidase_M20"/>
</dbReference>
<keyword evidence="3" id="KW-0378">Hydrolase</keyword>
<dbReference type="GO" id="GO:0016787">
    <property type="term" value="F:hydrolase activity"/>
    <property type="evidence" value="ECO:0007669"/>
    <property type="project" value="UniProtKB-KW"/>
</dbReference>
<accession>A0A415E0J5</accession>
<dbReference type="Proteomes" id="UP000284841">
    <property type="component" value="Unassembled WGS sequence"/>
</dbReference>
<feature type="binding site" evidence="1">
    <location>
        <position position="159"/>
    </location>
    <ligand>
        <name>Mn(2+)</name>
        <dbReference type="ChEBI" id="CHEBI:29035"/>
        <label>2</label>
    </ligand>
</feature>
<dbReference type="RefSeq" id="WP_118335626.1">
    <property type="nucleotide sequence ID" value="NZ_AP025567.1"/>
</dbReference>
<protein>
    <submittedName>
        <fullName evidence="3">Amidohydrolase</fullName>
    </submittedName>
</protein>
<dbReference type="InterPro" id="IPR036264">
    <property type="entry name" value="Bact_exopeptidase_dim_dom"/>
</dbReference>
<dbReference type="Gene3D" id="3.30.70.360">
    <property type="match status" value="1"/>
</dbReference>
<evidence type="ECO:0000313" key="4">
    <source>
        <dbReference type="Proteomes" id="UP000284841"/>
    </source>
</evidence>
<feature type="binding site" evidence="1">
    <location>
        <position position="97"/>
    </location>
    <ligand>
        <name>Mn(2+)</name>
        <dbReference type="ChEBI" id="CHEBI:29035"/>
        <label>2</label>
    </ligand>
</feature>
<evidence type="ECO:0000259" key="2">
    <source>
        <dbReference type="Pfam" id="PF07687"/>
    </source>
</evidence>